<dbReference type="SUPFAM" id="SSF63380">
    <property type="entry name" value="Riboflavin synthase domain-like"/>
    <property type="match status" value="2"/>
</dbReference>
<evidence type="ECO:0000259" key="9">
    <source>
        <dbReference type="PROSITE" id="PS51177"/>
    </source>
</evidence>
<evidence type="ECO:0000256" key="3">
    <source>
        <dbReference type="ARBA" id="ARBA00004887"/>
    </source>
</evidence>
<keyword evidence="6" id="KW-0686">Riboflavin biosynthesis</keyword>
<sequence>MFTGLVMGCGRVAAMSRTGRETRLSVAALFPLPDIVLGESIAVNGACLTVETAGNNEFSAYASAETLSCTSLGSLKPGSTVNLERALRLGDRLGGHLVSGHVDCLAEVESIAAAGQSRVYRLRFPAEHGEMVVAKGSVALDGISLTVNDCGPDFLTVNIIPETQKATTISGWKPGTAVNMETDLIGKYVRRMLGPFLPGAGTRGMPAGGARGGLTEDFLRGHGF</sequence>
<evidence type="ECO:0000256" key="7">
    <source>
        <dbReference type="ARBA" id="ARBA00022679"/>
    </source>
</evidence>
<proteinExistence type="predicted"/>
<dbReference type="InterPro" id="IPR026017">
    <property type="entry name" value="Lumazine-bd_dom"/>
</dbReference>
<dbReference type="InterPro" id="IPR017938">
    <property type="entry name" value="Riboflavin_synthase-like_b-brl"/>
</dbReference>
<dbReference type="EC" id="2.5.1.9" evidence="4"/>
<gene>
    <name evidence="10" type="ORF">ASZ90_001579</name>
</gene>
<evidence type="ECO:0000256" key="6">
    <source>
        <dbReference type="ARBA" id="ARBA00022619"/>
    </source>
</evidence>
<reference evidence="10" key="1">
    <citation type="journal article" date="2015" name="Proc. Natl. Acad. Sci. U.S.A.">
        <title>Networks of energetic and metabolic interactions define dynamics in microbial communities.</title>
        <authorList>
            <person name="Embree M."/>
            <person name="Liu J.K."/>
            <person name="Al-Bassam M.M."/>
            <person name="Zengler K."/>
        </authorList>
    </citation>
    <scope>NUCLEOTIDE SEQUENCE</scope>
</reference>
<comment type="catalytic activity">
    <reaction evidence="1">
        <text>2 6,7-dimethyl-8-(1-D-ribityl)lumazine + H(+) = 5-amino-6-(D-ribitylamino)uracil + riboflavin</text>
        <dbReference type="Rhea" id="RHEA:20772"/>
        <dbReference type="ChEBI" id="CHEBI:15378"/>
        <dbReference type="ChEBI" id="CHEBI:15934"/>
        <dbReference type="ChEBI" id="CHEBI:57986"/>
        <dbReference type="ChEBI" id="CHEBI:58201"/>
        <dbReference type="EC" id="2.5.1.9"/>
    </reaction>
</comment>
<feature type="domain" description="Lumazine-binding" evidence="9">
    <location>
        <begin position="97"/>
        <end position="193"/>
    </location>
</feature>
<dbReference type="PROSITE" id="PS51177">
    <property type="entry name" value="LUMAZINE_BIND"/>
    <property type="match status" value="2"/>
</dbReference>
<dbReference type="InterPro" id="IPR023366">
    <property type="entry name" value="ATP_synth_asu-like_sf"/>
</dbReference>
<comment type="function">
    <text evidence="2">Catalyzes the dismutation of two molecules of 6,7-dimethyl-8-ribityllumazine, resulting in the formation of riboflavin and 5-amino-6-(D-ribitylamino)uracil.</text>
</comment>
<accession>A0A0W8G5X9</accession>
<dbReference type="GO" id="GO:0009231">
    <property type="term" value="P:riboflavin biosynthetic process"/>
    <property type="evidence" value="ECO:0007669"/>
    <property type="project" value="UniProtKB-KW"/>
</dbReference>
<dbReference type="AlphaFoldDB" id="A0A0W8G5X9"/>
<comment type="caution">
    <text evidence="10">The sequence shown here is derived from an EMBL/GenBank/DDBJ whole genome shotgun (WGS) entry which is preliminary data.</text>
</comment>
<dbReference type="PANTHER" id="PTHR21098:SF12">
    <property type="entry name" value="RIBOFLAVIN SYNTHASE"/>
    <property type="match status" value="1"/>
</dbReference>
<dbReference type="PIRSF" id="PIRSF000498">
    <property type="entry name" value="Riboflavin_syn_A"/>
    <property type="match status" value="1"/>
</dbReference>
<keyword evidence="8" id="KW-0677">Repeat</keyword>
<dbReference type="PANTHER" id="PTHR21098">
    <property type="entry name" value="RIBOFLAVIN SYNTHASE ALPHA CHAIN"/>
    <property type="match status" value="1"/>
</dbReference>
<name>A0A0W8G5X9_9ZZZZ</name>
<feature type="domain" description="Lumazine-binding" evidence="9">
    <location>
        <begin position="1"/>
        <end position="96"/>
    </location>
</feature>
<dbReference type="EMBL" id="LNQE01000207">
    <property type="protein sequence ID" value="KUG28559.1"/>
    <property type="molecule type" value="Genomic_DNA"/>
</dbReference>
<evidence type="ECO:0000256" key="2">
    <source>
        <dbReference type="ARBA" id="ARBA00002803"/>
    </source>
</evidence>
<evidence type="ECO:0000256" key="8">
    <source>
        <dbReference type="ARBA" id="ARBA00022737"/>
    </source>
</evidence>
<dbReference type="FunFam" id="2.40.30.20:FF:000003">
    <property type="entry name" value="Riboflavin synthase, alpha subunit"/>
    <property type="match status" value="1"/>
</dbReference>
<organism evidence="10">
    <name type="scientific">hydrocarbon metagenome</name>
    <dbReference type="NCBI Taxonomy" id="938273"/>
    <lineage>
        <taxon>unclassified sequences</taxon>
        <taxon>metagenomes</taxon>
        <taxon>ecological metagenomes</taxon>
    </lineage>
</organism>
<dbReference type="InterPro" id="IPR001783">
    <property type="entry name" value="Lumazine-bd"/>
</dbReference>
<dbReference type="Gene3D" id="2.40.30.20">
    <property type="match status" value="2"/>
</dbReference>
<dbReference type="Pfam" id="PF00677">
    <property type="entry name" value="Lum_binding"/>
    <property type="match status" value="2"/>
</dbReference>
<evidence type="ECO:0000256" key="5">
    <source>
        <dbReference type="ARBA" id="ARBA00013950"/>
    </source>
</evidence>
<protein>
    <recommendedName>
        <fullName evidence="5">Riboflavin synthase</fullName>
        <ecNumber evidence="4">2.5.1.9</ecNumber>
    </recommendedName>
</protein>
<evidence type="ECO:0000256" key="1">
    <source>
        <dbReference type="ARBA" id="ARBA00000968"/>
    </source>
</evidence>
<evidence type="ECO:0000256" key="4">
    <source>
        <dbReference type="ARBA" id="ARBA00012827"/>
    </source>
</evidence>
<dbReference type="NCBIfam" id="NF006767">
    <property type="entry name" value="PRK09289.1"/>
    <property type="match status" value="1"/>
</dbReference>
<keyword evidence="7 10" id="KW-0808">Transferase</keyword>
<dbReference type="GO" id="GO:0004746">
    <property type="term" value="F:riboflavin synthase activity"/>
    <property type="evidence" value="ECO:0007669"/>
    <property type="project" value="UniProtKB-EC"/>
</dbReference>
<evidence type="ECO:0000313" key="10">
    <source>
        <dbReference type="EMBL" id="KUG28559.1"/>
    </source>
</evidence>
<dbReference type="CDD" id="cd00402">
    <property type="entry name" value="Riboflavin_synthase_like"/>
    <property type="match status" value="1"/>
</dbReference>
<comment type="pathway">
    <text evidence="3">Cofactor biosynthesis; riboflavin biosynthesis; riboflavin from 2-hydroxy-3-oxobutyl phosphate and 5-amino-6-(D-ribitylamino)uracil: step 2/2.</text>
</comment>
<dbReference type="NCBIfam" id="TIGR00187">
    <property type="entry name" value="ribE"/>
    <property type="match status" value="1"/>
</dbReference>